<accession>A0ACC2DRJ9</accession>
<keyword evidence="2" id="KW-1185">Reference proteome</keyword>
<comment type="caution">
    <text evidence="1">The sequence shown here is derived from an EMBL/GenBank/DDBJ whole genome shotgun (WGS) entry which is preliminary data.</text>
</comment>
<gene>
    <name evidence="1" type="ORF">O6H91_05G104500</name>
</gene>
<reference evidence="2" key="1">
    <citation type="journal article" date="2024" name="Proc. Natl. Acad. Sci. U.S.A.">
        <title>Extraordinary preservation of gene collinearity over three hundred million years revealed in homosporous lycophytes.</title>
        <authorList>
            <person name="Li C."/>
            <person name="Wickell D."/>
            <person name="Kuo L.Y."/>
            <person name="Chen X."/>
            <person name="Nie B."/>
            <person name="Liao X."/>
            <person name="Peng D."/>
            <person name="Ji J."/>
            <person name="Jenkins J."/>
            <person name="Williams M."/>
            <person name="Shu S."/>
            <person name="Plott C."/>
            <person name="Barry K."/>
            <person name="Rajasekar S."/>
            <person name="Grimwood J."/>
            <person name="Han X."/>
            <person name="Sun S."/>
            <person name="Hou Z."/>
            <person name="He W."/>
            <person name="Dai G."/>
            <person name="Sun C."/>
            <person name="Schmutz J."/>
            <person name="Leebens-Mack J.H."/>
            <person name="Li F.W."/>
            <person name="Wang L."/>
        </authorList>
    </citation>
    <scope>NUCLEOTIDE SEQUENCE [LARGE SCALE GENOMIC DNA]</scope>
    <source>
        <strain evidence="2">cv. PW_Plant_1</strain>
    </source>
</reference>
<evidence type="ECO:0000313" key="2">
    <source>
        <dbReference type="Proteomes" id="UP001162992"/>
    </source>
</evidence>
<evidence type="ECO:0000313" key="1">
    <source>
        <dbReference type="EMBL" id="KAJ7556919.1"/>
    </source>
</evidence>
<dbReference type="EMBL" id="CM055096">
    <property type="protein sequence ID" value="KAJ7556919.1"/>
    <property type="molecule type" value="Genomic_DNA"/>
</dbReference>
<sequence length="111" mass="12670">MLSLGRSNLMRGSLALSVFLSLFLKSSRRPVVYFDLVLGIHIMALNYWLHKMCRLLVWNHGLETISTAGQAVLRRATTSILWRCFAKRKNGRQDLRSTVLQQNAINLRGAK</sequence>
<protein>
    <submittedName>
        <fullName evidence="1">Uncharacterized protein</fullName>
    </submittedName>
</protein>
<organism evidence="1 2">
    <name type="scientific">Diphasiastrum complanatum</name>
    <name type="common">Issler's clubmoss</name>
    <name type="synonym">Lycopodium complanatum</name>
    <dbReference type="NCBI Taxonomy" id="34168"/>
    <lineage>
        <taxon>Eukaryota</taxon>
        <taxon>Viridiplantae</taxon>
        <taxon>Streptophyta</taxon>
        <taxon>Embryophyta</taxon>
        <taxon>Tracheophyta</taxon>
        <taxon>Lycopodiopsida</taxon>
        <taxon>Lycopodiales</taxon>
        <taxon>Lycopodiaceae</taxon>
        <taxon>Lycopodioideae</taxon>
        <taxon>Diphasiastrum</taxon>
    </lineage>
</organism>
<dbReference type="Proteomes" id="UP001162992">
    <property type="component" value="Chromosome 5"/>
</dbReference>
<name>A0ACC2DRJ9_DIPCM</name>
<proteinExistence type="predicted"/>